<dbReference type="InParanoid" id="B3M588"/>
<evidence type="ECO:0000313" key="3">
    <source>
        <dbReference type="Proteomes" id="UP000007801"/>
    </source>
</evidence>
<dbReference type="InterPro" id="IPR006577">
    <property type="entry name" value="UAS"/>
</dbReference>
<dbReference type="AlphaFoldDB" id="B3M588"/>
<dbReference type="InterPro" id="IPR029071">
    <property type="entry name" value="Ubiquitin-like_domsf"/>
</dbReference>
<dbReference type="GO" id="GO:0036503">
    <property type="term" value="P:ERAD pathway"/>
    <property type="evidence" value="ECO:0007669"/>
    <property type="project" value="TreeGrafter"/>
</dbReference>
<dbReference type="OMA" id="CEATGSK"/>
<proteinExistence type="predicted"/>
<dbReference type="STRING" id="7217.B3M588"/>
<dbReference type="eggNOG" id="KOG1363">
    <property type="taxonomic scope" value="Eukaryota"/>
</dbReference>
<dbReference type="PANTHER" id="PTHR23322:SF96">
    <property type="entry name" value="FAS-ASSOCIATED FACTOR 1"/>
    <property type="match status" value="1"/>
</dbReference>
<dbReference type="SUPFAM" id="SSF54236">
    <property type="entry name" value="Ubiquitin-like"/>
    <property type="match status" value="1"/>
</dbReference>
<dbReference type="GO" id="GO:0043130">
    <property type="term" value="F:ubiquitin binding"/>
    <property type="evidence" value="ECO:0007669"/>
    <property type="project" value="TreeGrafter"/>
</dbReference>
<keyword evidence="3" id="KW-1185">Reference proteome</keyword>
<dbReference type="PhylomeDB" id="B3M588"/>
<dbReference type="GO" id="GO:0005783">
    <property type="term" value="C:endoplasmic reticulum"/>
    <property type="evidence" value="ECO:0007669"/>
    <property type="project" value="TreeGrafter"/>
</dbReference>
<dbReference type="EMBL" id="CH902618">
    <property type="protein sequence ID" value="EDV40593.1"/>
    <property type="molecule type" value="Genomic_DNA"/>
</dbReference>
<evidence type="ECO:0000313" key="2">
    <source>
        <dbReference type="EMBL" id="EDV40593.1"/>
    </source>
</evidence>
<dbReference type="SMR" id="B3M588"/>
<dbReference type="HOGENOM" id="CLU_028119_0_0_1"/>
<dbReference type="Proteomes" id="UP000007801">
    <property type="component" value="Unassembled WGS sequence"/>
</dbReference>
<dbReference type="Gene3D" id="3.10.20.90">
    <property type="entry name" value="Phosphatidylinositol 3-kinase Catalytic Subunit, Chain A, domain 1"/>
    <property type="match status" value="1"/>
</dbReference>
<dbReference type="SMART" id="SM00594">
    <property type="entry name" value="UAS"/>
    <property type="match status" value="1"/>
</dbReference>
<dbReference type="InterPro" id="IPR049483">
    <property type="entry name" value="FAF1_2-like_UAS"/>
</dbReference>
<name>B3M588_DROAN</name>
<evidence type="ECO:0000259" key="1">
    <source>
        <dbReference type="SMART" id="SM00594"/>
    </source>
</evidence>
<gene>
    <name evidence="2" type="primary">Dana\GF23849</name>
    <name evidence="2" type="synonym">dana_GLEANR_8618</name>
    <name evidence="2" type="ORF">GF23849</name>
</gene>
<sequence length="402" mass="44981">MSENTLNNKDLGKDILASDDVSLNVLMFNVRYMDLKEKFCLPRAGTVATLQKAIHQEFCVSPDYQILRGCGLNDADSDEAAKIPLTSLSLSSDNCVYVSEVKFRNISFEILDETNEKTINLNLPNTTTIQEMKQNIYCITNIPVRFQQWSGFPKIVQADAPLWKAGFGLVSNVLLKVSSSEEQSLLNITSSASELATDSETESDDAGSESDPSLLDWEITDAVNTTQPLENALIGSNTNNLVDGTTLFVQNYKLRFGEPMIDFYVGELRSAFQEASLINENRKLFAIYLHHCDSILTNIFCHHVLKNDAIQKTFKNLFIVYGWDLTKESKGSYFFRQLESVISPKAAQAAEDMCLDKLPAFMFVSKEAEGNRANLSVLHGDVGVDELRTRLQEQYDLMIGLV</sequence>
<dbReference type="OrthoDB" id="7868966at2759"/>
<reference evidence="2 3" key="1">
    <citation type="journal article" date="2007" name="Nature">
        <title>Evolution of genes and genomes on the Drosophila phylogeny.</title>
        <authorList>
            <consortium name="Drosophila 12 Genomes Consortium"/>
            <person name="Clark A.G."/>
            <person name="Eisen M.B."/>
            <person name="Smith D.R."/>
            <person name="Bergman C.M."/>
            <person name="Oliver B."/>
            <person name="Markow T.A."/>
            <person name="Kaufman T.C."/>
            <person name="Kellis M."/>
            <person name="Gelbart W."/>
            <person name="Iyer V.N."/>
            <person name="Pollard D.A."/>
            <person name="Sackton T.B."/>
            <person name="Larracuente A.M."/>
            <person name="Singh N.D."/>
            <person name="Abad J.P."/>
            <person name="Abt D.N."/>
            <person name="Adryan B."/>
            <person name="Aguade M."/>
            <person name="Akashi H."/>
            <person name="Anderson W.W."/>
            <person name="Aquadro C.F."/>
            <person name="Ardell D.H."/>
            <person name="Arguello R."/>
            <person name="Artieri C.G."/>
            <person name="Barbash D.A."/>
            <person name="Barker D."/>
            <person name="Barsanti P."/>
            <person name="Batterham P."/>
            <person name="Batzoglou S."/>
            <person name="Begun D."/>
            <person name="Bhutkar A."/>
            <person name="Blanco E."/>
            <person name="Bosak S.A."/>
            <person name="Bradley R.K."/>
            <person name="Brand A.D."/>
            <person name="Brent M.R."/>
            <person name="Brooks A.N."/>
            <person name="Brown R.H."/>
            <person name="Butlin R.K."/>
            <person name="Caggese C."/>
            <person name="Calvi B.R."/>
            <person name="Bernardo de Carvalho A."/>
            <person name="Caspi A."/>
            <person name="Castrezana S."/>
            <person name="Celniker S.E."/>
            <person name="Chang J.L."/>
            <person name="Chapple C."/>
            <person name="Chatterji S."/>
            <person name="Chinwalla A."/>
            <person name="Civetta A."/>
            <person name="Clifton S.W."/>
            <person name="Comeron J.M."/>
            <person name="Costello J.C."/>
            <person name="Coyne J.A."/>
            <person name="Daub J."/>
            <person name="David R.G."/>
            <person name="Delcher A.L."/>
            <person name="Delehaunty K."/>
            <person name="Do C.B."/>
            <person name="Ebling H."/>
            <person name="Edwards K."/>
            <person name="Eickbush T."/>
            <person name="Evans J.D."/>
            <person name="Filipski A."/>
            <person name="Findeiss S."/>
            <person name="Freyhult E."/>
            <person name="Fulton L."/>
            <person name="Fulton R."/>
            <person name="Garcia A.C."/>
            <person name="Gardiner A."/>
            <person name="Garfield D.A."/>
            <person name="Garvin B.E."/>
            <person name="Gibson G."/>
            <person name="Gilbert D."/>
            <person name="Gnerre S."/>
            <person name="Godfrey J."/>
            <person name="Good R."/>
            <person name="Gotea V."/>
            <person name="Gravely B."/>
            <person name="Greenberg A.J."/>
            <person name="Griffiths-Jones S."/>
            <person name="Gross S."/>
            <person name="Guigo R."/>
            <person name="Gustafson E.A."/>
            <person name="Haerty W."/>
            <person name="Hahn M.W."/>
            <person name="Halligan D.L."/>
            <person name="Halpern A.L."/>
            <person name="Halter G.M."/>
            <person name="Han M.V."/>
            <person name="Heger A."/>
            <person name="Hillier L."/>
            <person name="Hinrichs A.S."/>
            <person name="Holmes I."/>
            <person name="Hoskins R.A."/>
            <person name="Hubisz M.J."/>
            <person name="Hultmark D."/>
            <person name="Huntley M.A."/>
            <person name="Jaffe D.B."/>
            <person name="Jagadeeshan S."/>
            <person name="Jeck W.R."/>
            <person name="Johnson J."/>
            <person name="Jones C.D."/>
            <person name="Jordan W.C."/>
            <person name="Karpen G.H."/>
            <person name="Kataoka E."/>
            <person name="Keightley P.D."/>
            <person name="Kheradpour P."/>
            <person name="Kirkness E.F."/>
            <person name="Koerich L.B."/>
            <person name="Kristiansen K."/>
            <person name="Kudrna D."/>
            <person name="Kulathinal R.J."/>
            <person name="Kumar S."/>
            <person name="Kwok R."/>
            <person name="Lander E."/>
            <person name="Langley C.H."/>
            <person name="Lapoint R."/>
            <person name="Lazzaro B.P."/>
            <person name="Lee S.J."/>
            <person name="Levesque L."/>
            <person name="Li R."/>
            <person name="Lin C.F."/>
            <person name="Lin M.F."/>
            <person name="Lindblad-Toh K."/>
            <person name="Llopart A."/>
            <person name="Long M."/>
            <person name="Low L."/>
            <person name="Lozovsky E."/>
            <person name="Lu J."/>
            <person name="Luo M."/>
            <person name="Machado C.A."/>
            <person name="Makalowski W."/>
            <person name="Marzo M."/>
            <person name="Matsuda M."/>
            <person name="Matzkin L."/>
            <person name="McAllister B."/>
            <person name="McBride C.S."/>
            <person name="McKernan B."/>
            <person name="McKernan K."/>
            <person name="Mendez-Lago M."/>
            <person name="Minx P."/>
            <person name="Mollenhauer M.U."/>
            <person name="Montooth K."/>
            <person name="Mount S.M."/>
            <person name="Mu X."/>
            <person name="Myers E."/>
            <person name="Negre B."/>
            <person name="Newfeld S."/>
            <person name="Nielsen R."/>
            <person name="Noor M.A."/>
            <person name="O'Grady P."/>
            <person name="Pachter L."/>
            <person name="Papaceit M."/>
            <person name="Parisi M.J."/>
            <person name="Parisi M."/>
            <person name="Parts L."/>
            <person name="Pedersen J.S."/>
            <person name="Pesole G."/>
            <person name="Phillippy A.M."/>
            <person name="Ponting C.P."/>
            <person name="Pop M."/>
            <person name="Porcelli D."/>
            <person name="Powell J.R."/>
            <person name="Prohaska S."/>
            <person name="Pruitt K."/>
            <person name="Puig M."/>
            <person name="Quesneville H."/>
            <person name="Ram K.R."/>
            <person name="Rand D."/>
            <person name="Rasmussen M.D."/>
            <person name="Reed L.K."/>
            <person name="Reenan R."/>
            <person name="Reily A."/>
            <person name="Remington K.A."/>
            <person name="Rieger T.T."/>
            <person name="Ritchie M.G."/>
            <person name="Robin C."/>
            <person name="Rogers Y.H."/>
            <person name="Rohde C."/>
            <person name="Rozas J."/>
            <person name="Rubenfield M.J."/>
            <person name="Ruiz A."/>
            <person name="Russo S."/>
            <person name="Salzberg S.L."/>
            <person name="Sanchez-Gracia A."/>
            <person name="Saranga D.J."/>
            <person name="Sato H."/>
            <person name="Schaeffer S.W."/>
            <person name="Schatz M.C."/>
            <person name="Schlenke T."/>
            <person name="Schwartz R."/>
            <person name="Segarra C."/>
            <person name="Singh R.S."/>
            <person name="Sirot L."/>
            <person name="Sirota M."/>
            <person name="Sisneros N.B."/>
            <person name="Smith C.D."/>
            <person name="Smith T.F."/>
            <person name="Spieth J."/>
            <person name="Stage D.E."/>
            <person name="Stark A."/>
            <person name="Stephan W."/>
            <person name="Strausberg R.L."/>
            <person name="Strempel S."/>
            <person name="Sturgill D."/>
            <person name="Sutton G."/>
            <person name="Sutton G.G."/>
            <person name="Tao W."/>
            <person name="Teichmann S."/>
            <person name="Tobari Y.N."/>
            <person name="Tomimura Y."/>
            <person name="Tsolas J.M."/>
            <person name="Valente V.L."/>
            <person name="Venter E."/>
            <person name="Venter J.C."/>
            <person name="Vicario S."/>
            <person name="Vieira F.G."/>
            <person name="Vilella A.J."/>
            <person name="Villasante A."/>
            <person name="Walenz B."/>
            <person name="Wang J."/>
            <person name="Wasserman M."/>
            <person name="Watts T."/>
            <person name="Wilson D."/>
            <person name="Wilson R.K."/>
            <person name="Wing R.A."/>
            <person name="Wolfner M.F."/>
            <person name="Wong A."/>
            <person name="Wong G.K."/>
            <person name="Wu C.I."/>
            <person name="Wu G."/>
            <person name="Yamamoto D."/>
            <person name="Yang H.P."/>
            <person name="Yang S.P."/>
            <person name="Yorke J.A."/>
            <person name="Yoshida K."/>
            <person name="Zdobnov E."/>
            <person name="Zhang P."/>
            <person name="Zhang Y."/>
            <person name="Zimin A.V."/>
            <person name="Baldwin J."/>
            <person name="Abdouelleil A."/>
            <person name="Abdulkadir J."/>
            <person name="Abebe A."/>
            <person name="Abera B."/>
            <person name="Abreu J."/>
            <person name="Acer S.C."/>
            <person name="Aftuck L."/>
            <person name="Alexander A."/>
            <person name="An P."/>
            <person name="Anderson E."/>
            <person name="Anderson S."/>
            <person name="Arachi H."/>
            <person name="Azer M."/>
            <person name="Bachantsang P."/>
            <person name="Barry A."/>
            <person name="Bayul T."/>
            <person name="Berlin A."/>
            <person name="Bessette D."/>
            <person name="Bloom T."/>
            <person name="Blye J."/>
            <person name="Boguslavskiy L."/>
            <person name="Bonnet C."/>
            <person name="Boukhgalter B."/>
            <person name="Bourzgui I."/>
            <person name="Brown A."/>
            <person name="Cahill P."/>
            <person name="Channer S."/>
            <person name="Cheshatsang Y."/>
            <person name="Chuda L."/>
            <person name="Citroen M."/>
            <person name="Collymore A."/>
            <person name="Cooke P."/>
            <person name="Costello M."/>
            <person name="D'Aco K."/>
            <person name="Daza R."/>
            <person name="De Haan G."/>
            <person name="DeGray S."/>
            <person name="DeMaso C."/>
            <person name="Dhargay N."/>
            <person name="Dooley K."/>
            <person name="Dooley E."/>
            <person name="Doricent M."/>
            <person name="Dorje P."/>
            <person name="Dorjee K."/>
            <person name="Dupes A."/>
            <person name="Elong R."/>
            <person name="Falk J."/>
            <person name="Farina A."/>
            <person name="Faro S."/>
            <person name="Ferguson D."/>
            <person name="Fisher S."/>
            <person name="Foley C.D."/>
            <person name="Franke A."/>
            <person name="Friedrich D."/>
            <person name="Gadbois L."/>
            <person name="Gearin G."/>
            <person name="Gearin C.R."/>
            <person name="Giannoukos G."/>
            <person name="Goode T."/>
            <person name="Graham J."/>
            <person name="Grandbois E."/>
            <person name="Grewal S."/>
            <person name="Gyaltsen K."/>
            <person name="Hafez N."/>
            <person name="Hagos B."/>
            <person name="Hall J."/>
            <person name="Henson C."/>
            <person name="Hollinger A."/>
            <person name="Honan T."/>
            <person name="Huard M.D."/>
            <person name="Hughes L."/>
            <person name="Hurhula B."/>
            <person name="Husby M.E."/>
            <person name="Kamat A."/>
            <person name="Kanga B."/>
            <person name="Kashin S."/>
            <person name="Khazanovich D."/>
            <person name="Kisner P."/>
            <person name="Lance K."/>
            <person name="Lara M."/>
            <person name="Lee W."/>
            <person name="Lennon N."/>
            <person name="Letendre F."/>
            <person name="LeVine R."/>
            <person name="Lipovsky A."/>
            <person name="Liu X."/>
            <person name="Liu J."/>
            <person name="Liu S."/>
            <person name="Lokyitsang T."/>
            <person name="Lokyitsang Y."/>
            <person name="Lubonja R."/>
            <person name="Lui A."/>
            <person name="MacDonald P."/>
            <person name="Magnisalis V."/>
            <person name="Maru K."/>
            <person name="Matthews C."/>
            <person name="McCusker W."/>
            <person name="McDonough S."/>
            <person name="Mehta T."/>
            <person name="Meldrim J."/>
            <person name="Meneus L."/>
            <person name="Mihai O."/>
            <person name="Mihalev A."/>
            <person name="Mihova T."/>
            <person name="Mittelman R."/>
            <person name="Mlenga V."/>
            <person name="Montmayeur A."/>
            <person name="Mulrain L."/>
            <person name="Navidi A."/>
            <person name="Naylor J."/>
            <person name="Negash T."/>
            <person name="Nguyen T."/>
            <person name="Nguyen N."/>
            <person name="Nicol R."/>
            <person name="Norbu C."/>
            <person name="Norbu N."/>
            <person name="Novod N."/>
            <person name="O'Neill B."/>
            <person name="Osman S."/>
            <person name="Markiewicz E."/>
            <person name="Oyono O.L."/>
            <person name="Patti C."/>
            <person name="Phunkhang P."/>
            <person name="Pierre F."/>
            <person name="Priest M."/>
            <person name="Raghuraman S."/>
            <person name="Rege F."/>
            <person name="Reyes R."/>
            <person name="Rise C."/>
            <person name="Rogov P."/>
            <person name="Ross K."/>
            <person name="Ryan E."/>
            <person name="Settipalli S."/>
            <person name="Shea T."/>
            <person name="Sherpa N."/>
            <person name="Shi L."/>
            <person name="Shih D."/>
            <person name="Sparrow T."/>
            <person name="Spaulding J."/>
            <person name="Stalker J."/>
            <person name="Stange-Thomann N."/>
            <person name="Stavropoulos S."/>
            <person name="Stone C."/>
            <person name="Strader C."/>
            <person name="Tesfaye S."/>
            <person name="Thomson T."/>
            <person name="Thoulutsang Y."/>
            <person name="Thoulutsang D."/>
            <person name="Topham K."/>
            <person name="Topping I."/>
            <person name="Tsamla T."/>
            <person name="Vassiliev H."/>
            <person name="Vo A."/>
            <person name="Wangchuk T."/>
            <person name="Wangdi T."/>
            <person name="Weiand M."/>
            <person name="Wilkinson J."/>
            <person name="Wilson A."/>
            <person name="Yadav S."/>
            <person name="Young G."/>
            <person name="Yu Q."/>
            <person name="Zembek L."/>
            <person name="Zhong D."/>
            <person name="Zimmer A."/>
            <person name="Zwirko Z."/>
            <person name="Jaffe D.B."/>
            <person name="Alvarez P."/>
            <person name="Brockman W."/>
            <person name="Butler J."/>
            <person name="Chin C."/>
            <person name="Gnerre S."/>
            <person name="Grabherr M."/>
            <person name="Kleber M."/>
            <person name="Mauceli E."/>
            <person name="MacCallum I."/>
        </authorList>
    </citation>
    <scope>NUCLEOTIDE SEQUENCE [LARGE SCALE GENOMIC DNA]</scope>
    <source>
        <strain evidence="3">Tucson 14024-0371.13</strain>
    </source>
</reference>
<feature type="domain" description="UAS" evidence="1">
    <location>
        <begin position="247"/>
        <end position="392"/>
    </location>
</feature>
<protein>
    <recommendedName>
        <fullName evidence="1">UAS domain-containing protein</fullName>
    </recommendedName>
</protein>
<organism evidence="2 3">
    <name type="scientific">Drosophila ananassae</name>
    <name type="common">Fruit fly</name>
    <dbReference type="NCBI Taxonomy" id="7217"/>
    <lineage>
        <taxon>Eukaryota</taxon>
        <taxon>Metazoa</taxon>
        <taxon>Ecdysozoa</taxon>
        <taxon>Arthropoda</taxon>
        <taxon>Hexapoda</taxon>
        <taxon>Insecta</taxon>
        <taxon>Pterygota</taxon>
        <taxon>Neoptera</taxon>
        <taxon>Endopterygota</taxon>
        <taxon>Diptera</taxon>
        <taxon>Brachycera</taxon>
        <taxon>Muscomorpha</taxon>
        <taxon>Ephydroidea</taxon>
        <taxon>Drosophilidae</taxon>
        <taxon>Drosophila</taxon>
        <taxon>Sophophora</taxon>
    </lineage>
</organism>
<dbReference type="GO" id="GO:0005634">
    <property type="term" value="C:nucleus"/>
    <property type="evidence" value="ECO:0007669"/>
    <property type="project" value="TreeGrafter"/>
</dbReference>
<dbReference type="Gene3D" id="3.40.30.10">
    <property type="entry name" value="Glutaredoxin"/>
    <property type="match status" value="1"/>
</dbReference>
<dbReference type="Pfam" id="PF21021">
    <property type="entry name" value="FAF1"/>
    <property type="match status" value="1"/>
</dbReference>
<dbReference type="PANTHER" id="PTHR23322">
    <property type="entry name" value="FAS-ASSOCIATED PROTEIN"/>
    <property type="match status" value="1"/>
</dbReference>
<dbReference type="KEGG" id="dan:6506486"/>
<dbReference type="GeneID" id="6506486"/>
<accession>B3M588</accession>
<dbReference type="InterPro" id="IPR050730">
    <property type="entry name" value="UBX_domain-protein"/>
</dbReference>